<evidence type="ECO:0000313" key="5">
    <source>
        <dbReference type="Proteomes" id="UP001416393"/>
    </source>
</evidence>
<evidence type="ECO:0000256" key="1">
    <source>
        <dbReference type="PROSITE-ProRule" id="PRU00169"/>
    </source>
</evidence>
<comment type="caution">
    <text evidence="4">The sequence shown here is derived from an EMBL/GenBank/DDBJ whole genome shotgun (WGS) entry which is preliminary data.</text>
</comment>
<name>A0ABV0A813_9FLAO</name>
<evidence type="ECO:0000313" key="4">
    <source>
        <dbReference type="EMBL" id="MEN3322355.1"/>
    </source>
</evidence>
<dbReference type="InterPro" id="IPR007492">
    <property type="entry name" value="LytTR_DNA-bd_dom"/>
</dbReference>
<evidence type="ECO:0000259" key="3">
    <source>
        <dbReference type="PROSITE" id="PS50930"/>
    </source>
</evidence>
<keyword evidence="1" id="KW-0597">Phosphoprotein</keyword>
<feature type="modified residue" description="4-aspartylphosphate" evidence="1">
    <location>
        <position position="55"/>
    </location>
</feature>
<gene>
    <name evidence="4" type="ORF">VP395_01325</name>
</gene>
<dbReference type="EMBL" id="JAZHYP010000001">
    <property type="protein sequence ID" value="MEN3322355.1"/>
    <property type="molecule type" value="Genomic_DNA"/>
</dbReference>
<keyword evidence="4" id="KW-0238">DNA-binding</keyword>
<dbReference type="InterPro" id="IPR011006">
    <property type="entry name" value="CheY-like_superfamily"/>
</dbReference>
<keyword evidence="5" id="KW-1185">Reference proteome</keyword>
<dbReference type="PANTHER" id="PTHR37299:SF1">
    <property type="entry name" value="STAGE 0 SPORULATION PROTEIN A HOMOLOG"/>
    <property type="match status" value="1"/>
</dbReference>
<evidence type="ECO:0000259" key="2">
    <source>
        <dbReference type="PROSITE" id="PS50110"/>
    </source>
</evidence>
<dbReference type="PROSITE" id="PS50930">
    <property type="entry name" value="HTH_LYTTR"/>
    <property type="match status" value="1"/>
</dbReference>
<organism evidence="4 5">
    <name type="scientific">Mariniflexile soesokkakense</name>
    <dbReference type="NCBI Taxonomy" id="1343160"/>
    <lineage>
        <taxon>Bacteria</taxon>
        <taxon>Pseudomonadati</taxon>
        <taxon>Bacteroidota</taxon>
        <taxon>Flavobacteriia</taxon>
        <taxon>Flavobacteriales</taxon>
        <taxon>Flavobacteriaceae</taxon>
        <taxon>Mariniflexile</taxon>
    </lineage>
</organism>
<dbReference type="SMART" id="SM00448">
    <property type="entry name" value="REC"/>
    <property type="match status" value="1"/>
</dbReference>
<reference evidence="4 5" key="1">
    <citation type="submission" date="2024-01" db="EMBL/GenBank/DDBJ databases">
        <title>Mariniflexile litorale sp. nov., isolated from the shallow sediments of the Sea of Japan.</title>
        <authorList>
            <person name="Romanenko L."/>
            <person name="Bystritskaya E."/>
            <person name="Isaeva M."/>
        </authorList>
    </citation>
    <scope>NUCLEOTIDE SEQUENCE [LARGE SCALE GENOMIC DNA]</scope>
    <source>
        <strain evidence="4 5">KCTC 32427</strain>
    </source>
</reference>
<dbReference type="Proteomes" id="UP001416393">
    <property type="component" value="Unassembled WGS sequence"/>
</dbReference>
<sequence length="246" mass="27910">MIKAIIIDDEQHCIDRVEKLLKPFEDSISLIGKFSTVNSGIKAIDNLNPDVVFLDVQIHEKTGFDVLMEVNHHAFEVIFTTAFETFAVQAFKFSAVDYLLKPIDEDDFNLAIKKLNSKIESKDFTKKVNALLSNVSKSDGQKKITIPTIDGLEFLEVSDIIRCEADVNYTNIFTKDSKKIMVSKTLKSFEALLANCNFFRVHNSHLINLDYIKKYTKGKGGYVTLIDNSVIEVSTRRKEDFLKAIS</sequence>
<protein>
    <submittedName>
        <fullName evidence="4">LytTR family DNA-binding domain-containing protein</fullName>
    </submittedName>
</protein>
<accession>A0ABV0A813</accession>
<feature type="domain" description="HTH LytTR-type" evidence="3">
    <location>
        <begin position="144"/>
        <end position="246"/>
    </location>
</feature>
<dbReference type="PANTHER" id="PTHR37299">
    <property type="entry name" value="TRANSCRIPTIONAL REGULATOR-RELATED"/>
    <property type="match status" value="1"/>
</dbReference>
<dbReference type="GO" id="GO:0003677">
    <property type="term" value="F:DNA binding"/>
    <property type="evidence" value="ECO:0007669"/>
    <property type="project" value="UniProtKB-KW"/>
</dbReference>
<feature type="domain" description="Response regulatory" evidence="2">
    <location>
        <begin position="3"/>
        <end position="116"/>
    </location>
</feature>
<dbReference type="PROSITE" id="PS50110">
    <property type="entry name" value="RESPONSE_REGULATORY"/>
    <property type="match status" value="1"/>
</dbReference>
<dbReference type="InterPro" id="IPR046947">
    <property type="entry name" value="LytR-like"/>
</dbReference>
<dbReference type="Pfam" id="PF04397">
    <property type="entry name" value="LytTR"/>
    <property type="match status" value="1"/>
</dbReference>
<dbReference type="Gene3D" id="2.40.50.1020">
    <property type="entry name" value="LytTr DNA-binding domain"/>
    <property type="match status" value="1"/>
</dbReference>
<dbReference type="Pfam" id="PF00072">
    <property type="entry name" value="Response_reg"/>
    <property type="match status" value="1"/>
</dbReference>
<dbReference type="RefSeq" id="WP_346239900.1">
    <property type="nucleotide sequence ID" value="NZ_JAZHYP010000001.1"/>
</dbReference>
<dbReference type="InterPro" id="IPR001789">
    <property type="entry name" value="Sig_transdc_resp-reg_receiver"/>
</dbReference>
<dbReference type="Gene3D" id="3.40.50.2300">
    <property type="match status" value="1"/>
</dbReference>
<dbReference type="SUPFAM" id="SSF52172">
    <property type="entry name" value="CheY-like"/>
    <property type="match status" value="1"/>
</dbReference>
<dbReference type="SMART" id="SM00850">
    <property type="entry name" value="LytTR"/>
    <property type="match status" value="1"/>
</dbReference>
<proteinExistence type="predicted"/>